<keyword evidence="2" id="KW-1133">Transmembrane helix</keyword>
<dbReference type="EMBL" id="JAOVZB010000001">
    <property type="protein sequence ID" value="MCV2401462.1"/>
    <property type="molecule type" value="Genomic_DNA"/>
</dbReference>
<dbReference type="Gene3D" id="1.20.120.1220">
    <property type="match status" value="1"/>
</dbReference>
<feature type="transmembrane region" description="Helical" evidence="2">
    <location>
        <begin position="96"/>
        <end position="114"/>
    </location>
</feature>
<feature type="domain" description="Prepilin type IV endopeptidase peptidase" evidence="3">
    <location>
        <begin position="103"/>
        <end position="206"/>
    </location>
</feature>
<dbReference type="RefSeq" id="WP_263528838.1">
    <property type="nucleotide sequence ID" value="NZ_JAOVZB010000001.1"/>
</dbReference>
<feature type="transmembrane region" description="Helical" evidence="2">
    <location>
        <begin position="145"/>
        <end position="163"/>
    </location>
</feature>
<sequence>MEAIVFVITVFIVGILISLVAAQMPKVAYKQWEADAKEYLNIKDEAATKQPQSTIWDLHQLKSELIVRKQKHLCLAMLFLIACIPAWLYIHDPLAMGLICGVIGCILVGALVDWEHMYIPDETIVLGLGLAFSFLIIHGDNLEGHIIGAMVGYGFIAFLRWFFYRLRGIEGIGLGDAKMLALTGALIGVTDIFLSIIAACIIAITLNLLSQRKQSKEIPFGPGIAISGLIFYHLQLLNEALA</sequence>
<dbReference type="Proteomes" id="UP001209713">
    <property type="component" value="Unassembled WGS sequence"/>
</dbReference>
<dbReference type="InterPro" id="IPR050882">
    <property type="entry name" value="Prepilin_peptidase/N-MTase"/>
</dbReference>
<keyword evidence="5" id="KW-1185">Reference proteome</keyword>
<reference evidence="4 5" key="1">
    <citation type="submission" date="2022-10" db="EMBL/GenBank/DDBJ databases">
        <title>Marinomonas transparenta sp. nov. and Marinomonas sargassi sp. nov., isolated from marine alga (Sargassum natans (L.) Gaillon).</title>
        <authorList>
            <person name="Wang Y."/>
        </authorList>
    </citation>
    <scope>NUCLEOTIDE SEQUENCE [LARGE SCALE GENOMIC DNA]</scope>
    <source>
        <strain evidence="4 5">C2222</strain>
    </source>
</reference>
<dbReference type="PANTHER" id="PTHR30487">
    <property type="entry name" value="TYPE 4 PREPILIN-LIKE PROTEINS LEADER PEPTIDE-PROCESSING ENZYME"/>
    <property type="match status" value="1"/>
</dbReference>
<feature type="transmembrane region" description="Helical" evidence="2">
    <location>
        <begin position="6"/>
        <end position="22"/>
    </location>
</feature>
<feature type="transmembrane region" description="Helical" evidence="2">
    <location>
        <begin position="184"/>
        <end position="206"/>
    </location>
</feature>
<keyword evidence="2" id="KW-0472">Membrane</keyword>
<comment type="caution">
    <text evidence="4">The sequence shown here is derived from an EMBL/GenBank/DDBJ whole genome shotgun (WGS) entry which is preliminary data.</text>
</comment>
<organism evidence="4 5">
    <name type="scientific">Marinomonas sargassi</name>
    <dbReference type="NCBI Taxonomy" id="2984494"/>
    <lineage>
        <taxon>Bacteria</taxon>
        <taxon>Pseudomonadati</taxon>
        <taxon>Pseudomonadota</taxon>
        <taxon>Gammaproteobacteria</taxon>
        <taxon>Oceanospirillales</taxon>
        <taxon>Oceanospirillaceae</taxon>
        <taxon>Marinomonas</taxon>
    </lineage>
</organism>
<dbReference type="Pfam" id="PF01478">
    <property type="entry name" value="Peptidase_A24"/>
    <property type="match status" value="1"/>
</dbReference>
<dbReference type="InterPro" id="IPR000045">
    <property type="entry name" value="Prepilin_IV_endopep_pep"/>
</dbReference>
<keyword evidence="2" id="KW-0812">Transmembrane</keyword>
<feature type="transmembrane region" description="Helical" evidence="2">
    <location>
        <begin position="72"/>
        <end position="90"/>
    </location>
</feature>
<evidence type="ECO:0000313" key="4">
    <source>
        <dbReference type="EMBL" id="MCV2401462.1"/>
    </source>
</evidence>
<evidence type="ECO:0000259" key="3">
    <source>
        <dbReference type="Pfam" id="PF01478"/>
    </source>
</evidence>
<evidence type="ECO:0000256" key="1">
    <source>
        <dbReference type="ARBA" id="ARBA00005801"/>
    </source>
</evidence>
<name>A0ABT2YNJ8_9GAMM</name>
<feature type="transmembrane region" description="Helical" evidence="2">
    <location>
        <begin position="123"/>
        <end position="139"/>
    </location>
</feature>
<accession>A0ABT2YNJ8</accession>
<evidence type="ECO:0000256" key="2">
    <source>
        <dbReference type="SAM" id="Phobius"/>
    </source>
</evidence>
<evidence type="ECO:0000313" key="5">
    <source>
        <dbReference type="Proteomes" id="UP001209713"/>
    </source>
</evidence>
<proteinExistence type="inferred from homology"/>
<protein>
    <submittedName>
        <fullName evidence="4">A24 family peptidase</fullName>
    </submittedName>
</protein>
<gene>
    <name evidence="4" type="ORF">OFY17_01070</name>
</gene>
<dbReference type="PANTHER" id="PTHR30487:SF0">
    <property type="entry name" value="PREPILIN LEADER PEPTIDASE_N-METHYLTRANSFERASE-RELATED"/>
    <property type="match status" value="1"/>
</dbReference>
<comment type="similarity">
    <text evidence="1">Belongs to the peptidase A24 family.</text>
</comment>